<comment type="subcellular location">
    <subcellularLocation>
        <location evidence="1">Mitochondrion inner membrane</location>
        <topology evidence="1">Peripheral membrane protein</topology>
        <orientation evidence="1">Matrix side</orientation>
    </subcellularLocation>
</comment>
<keyword evidence="5" id="KW-0496">Mitochondrion</keyword>
<dbReference type="Proteomes" id="UP001201163">
    <property type="component" value="Unassembled WGS sequence"/>
</dbReference>
<comment type="caution">
    <text evidence="7">The sequence shown here is derived from an EMBL/GenBank/DDBJ whole genome shotgun (WGS) entry which is preliminary data.</text>
</comment>
<keyword evidence="6" id="KW-0472">Membrane</keyword>
<evidence type="ECO:0000256" key="5">
    <source>
        <dbReference type="ARBA" id="ARBA00023128"/>
    </source>
</evidence>
<evidence type="ECO:0000256" key="3">
    <source>
        <dbReference type="ARBA" id="ARBA00022792"/>
    </source>
</evidence>
<reference evidence="7" key="1">
    <citation type="submission" date="2022-01" db="EMBL/GenBank/DDBJ databases">
        <title>Comparative genomics reveals a dynamic genome evolution in the ectomycorrhizal milk-cap (Lactarius) mushrooms.</title>
        <authorList>
            <consortium name="DOE Joint Genome Institute"/>
            <person name="Lebreton A."/>
            <person name="Tang N."/>
            <person name="Kuo A."/>
            <person name="LaButti K."/>
            <person name="Drula E."/>
            <person name="Barry K."/>
            <person name="Clum A."/>
            <person name="Lipzen A."/>
            <person name="Mousain D."/>
            <person name="Ng V."/>
            <person name="Wang R."/>
            <person name="Wang X."/>
            <person name="Dai Y."/>
            <person name="Henrissat B."/>
            <person name="Grigoriev I.V."/>
            <person name="Guerin-Laguette A."/>
            <person name="Yu F."/>
            <person name="Martin F.M."/>
        </authorList>
    </citation>
    <scope>NUCLEOTIDE SEQUENCE</scope>
    <source>
        <strain evidence="7">QP</strain>
    </source>
</reference>
<organism evidence="7 8">
    <name type="scientific">Lactarius akahatsu</name>
    <dbReference type="NCBI Taxonomy" id="416441"/>
    <lineage>
        <taxon>Eukaryota</taxon>
        <taxon>Fungi</taxon>
        <taxon>Dikarya</taxon>
        <taxon>Basidiomycota</taxon>
        <taxon>Agaricomycotina</taxon>
        <taxon>Agaricomycetes</taxon>
        <taxon>Russulales</taxon>
        <taxon>Russulaceae</taxon>
        <taxon>Lactarius</taxon>
    </lineage>
</organism>
<evidence type="ECO:0000256" key="6">
    <source>
        <dbReference type="ARBA" id="ARBA00023136"/>
    </source>
</evidence>
<gene>
    <name evidence="7" type="ORF">EDB92DRAFT_1787998</name>
</gene>
<keyword evidence="3" id="KW-0999">Mitochondrion inner membrane</keyword>
<dbReference type="InterPro" id="IPR018796">
    <property type="entry name" value="COA8"/>
</dbReference>
<evidence type="ECO:0000313" key="7">
    <source>
        <dbReference type="EMBL" id="KAH9001137.1"/>
    </source>
</evidence>
<dbReference type="GO" id="GO:0097193">
    <property type="term" value="P:intrinsic apoptotic signaling pathway"/>
    <property type="evidence" value="ECO:0007669"/>
    <property type="project" value="InterPro"/>
</dbReference>
<evidence type="ECO:0000256" key="2">
    <source>
        <dbReference type="ARBA" id="ARBA00005453"/>
    </source>
</evidence>
<sequence length="168" mass="20004">MLIPRPRPPRLTLRSLCRPLHSSTRICDYVAPPDPISNIRPILYDDPVSVTSESLRHPYSLDEFRDDSDTLEYQWKLQRQQLDAFNDNFWRDSNTRFEVAKAAALRGLPPHSTAQQREERLGKFYRNWVLQEATRQLEYNAEWRRRSMEEIALAVRVSYHRLKARFMS</sequence>
<dbReference type="Pfam" id="PF10231">
    <property type="entry name" value="COA8"/>
    <property type="match status" value="1"/>
</dbReference>
<evidence type="ECO:0000256" key="1">
    <source>
        <dbReference type="ARBA" id="ARBA00004443"/>
    </source>
</evidence>
<accession>A0AAD4QHX7</accession>
<dbReference type="PANTHER" id="PTHR31107">
    <property type="entry name" value="APOPTOGENIC PROTEIN 1, MITOCHONDRIAL"/>
    <property type="match status" value="1"/>
</dbReference>
<dbReference type="GO" id="GO:0005743">
    <property type="term" value="C:mitochondrial inner membrane"/>
    <property type="evidence" value="ECO:0007669"/>
    <property type="project" value="UniProtKB-SubCell"/>
</dbReference>
<comment type="similarity">
    <text evidence="2">Belongs to the COA8 family.</text>
</comment>
<evidence type="ECO:0000313" key="8">
    <source>
        <dbReference type="Proteomes" id="UP001201163"/>
    </source>
</evidence>
<dbReference type="AlphaFoldDB" id="A0AAD4QHX7"/>
<name>A0AAD4QHX7_9AGAM</name>
<protein>
    <submittedName>
        <fullName evidence="7">Uncharacterized protein</fullName>
    </submittedName>
</protein>
<keyword evidence="8" id="KW-1185">Reference proteome</keyword>
<dbReference type="EMBL" id="JAKELL010000001">
    <property type="protein sequence ID" value="KAH9001137.1"/>
    <property type="molecule type" value="Genomic_DNA"/>
</dbReference>
<dbReference type="PANTHER" id="PTHR31107:SF2">
    <property type="entry name" value="CYTOCHROME C OXIDASE ASSEMBLY FACTOR 8"/>
    <property type="match status" value="1"/>
</dbReference>
<proteinExistence type="inferred from homology"/>
<keyword evidence="4" id="KW-0809">Transit peptide</keyword>
<evidence type="ECO:0000256" key="4">
    <source>
        <dbReference type="ARBA" id="ARBA00022946"/>
    </source>
</evidence>